<proteinExistence type="predicted"/>
<gene>
    <name evidence="1" type="ORF">S12H4_58048</name>
</gene>
<name>X1VG75_9ZZZZ</name>
<evidence type="ECO:0000313" key="1">
    <source>
        <dbReference type="EMBL" id="GAJ17152.1"/>
    </source>
</evidence>
<comment type="caution">
    <text evidence="1">The sequence shown here is derived from an EMBL/GenBank/DDBJ whole genome shotgun (WGS) entry which is preliminary data.</text>
</comment>
<reference evidence="1" key="1">
    <citation type="journal article" date="2014" name="Front. Microbiol.">
        <title>High frequency of phylogenetically diverse reductive dehalogenase-homologous genes in deep subseafloor sedimentary metagenomes.</title>
        <authorList>
            <person name="Kawai M."/>
            <person name="Futagami T."/>
            <person name="Toyoda A."/>
            <person name="Takaki Y."/>
            <person name="Nishi S."/>
            <person name="Hori S."/>
            <person name="Arai W."/>
            <person name="Tsubouchi T."/>
            <person name="Morono Y."/>
            <person name="Uchiyama I."/>
            <person name="Ito T."/>
            <person name="Fujiyama A."/>
            <person name="Inagaki F."/>
            <person name="Takami H."/>
        </authorList>
    </citation>
    <scope>NUCLEOTIDE SEQUENCE</scope>
    <source>
        <strain evidence="1">Expedition CK06-06</strain>
    </source>
</reference>
<accession>X1VG75</accession>
<dbReference type="EMBL" id="BARW01037643">
    <property type="protein sequence ID" value="GAJ17152.1"/>
    <property type="molecule type" value="Genomic_DNA"/>
</dbReference>
<dbReference type="AlphaFoldDB" id="X1VG75"/>
<organism evidence="1">
    <name type="scientific">marine sediment metagenome</name>
    <dbReference type="NCBI Taxonomy" id="412755"/>
    <lineage>
        <taxon>unclassified sequences</taxon>
        <taxon>metagenomes</taxon>
        <taxon>ecological metagenomes</taxon>
    </lineage>
</organism>
<sequence>MKRSDIMSNEELSGKQEDLLTNILDYYEEKFVNIRDLLSAVNVNTLDNVNDALRVAEIACDDIY</sequence>
<protein>
    <submittedName>
        <fullName evidence="1">Uncharacterized protein</fullName>
    </submittedName>
</protein>